<gene>
    <name evidence="1" type="ORF">OUZ56_009946</name>
</gene>
<accession>A0ABR0AHC7</accession>
<proteinExistence type="predicted"/>
<dbReference type="EMBL" id="JAOYFB010000037">
    <property type="protein sequence ID" value="KAK4024525.1"/>
    <property type="molecule type" value="Genomic_DNA"/>
</dbReference>
<keyword evidence="2" id="KW-1185">Reference proteome</keyword>
<evidence type="ECO:0000313" key="2">
    <source>
        <dbReference type="Proteomes" id="UP001234178"/>
    </source>
</evidence>
<protein>
    <recommendedName>
        <fullName evidence="3">DUF4806 domain-containing protein</fullName>
    </recommendedName>
</protein>
<organism evidence="1 2">
    <name type="scientific">Daphnia magna</name>
    <dbReference type="NCBI Taxonomy" id="35525"/>
    <lineage>
        <taxon>Eukaryota</taxon>
        <taxon>Metazoa</taxon>
        <taxon>Ecdysozoa</taxon>
        <taxon>Arthropoda</taxon>
        <taxon>Crustacea</taxon>
        <taxon>Branchiopoda</taxon>
        <taxon>Diplostraca</taxon>
        <taxon>Cladocera</taxon>
        <taxon>Anomopoda</taxon>
        <taxon>Daphniidae</taxon>
        <taxon>Daphnia</taxon>
    </lineage>
</organism>
<dbReference type="Proteomes" id="UP001234178">
    <property type="component" value="Unassembled WGS sequence"/>
</dbReference>
<comment type="caution">
    <text evidence="1">The sequence shown here is derived from an EMBL/GenBank/DDBJ whole genome shotgun (WGS) entry which is preliminary data.</text>
</comment>
<name>A0ABR0AHC7_9CRUS</name>
<evidence type="ECO:0000313" key="1">
    <source>
        <dbReference type="EMBL" id="KAK4024525.1"/>
    </source>
</evidence>
<evidence type="ECO:0008006" key="3">
    <source>
        <dbReference type="Google" id="ProtNLM"/>
    </source>
</evidence>
<sequence>MTTHLRDPSHIIPGTTITKRLLFLDLKTHSEPLNFEIMANQKLTSGLFERMKWMDLALQKKILNNEPEPDGLNFEIFPLTSMLEFEEKEKLAVIGGKSPASVVRKILKKVLDKEFGKQFSWYGRRGNCSLGSSLLGKIILETATSSKTLPITETDAIDAAMSWLRHLKDKKTNAN</sequence>
<reference evidence="1 2" key="1">
    <citation type="journal article" date="2023" name="Nucleic Acids Res.">
        <title>The hologenome of Daphnia magna reveals possible DNA methylation and microbiome-mediated evolution of the host genome.</title>
        <authorList>
            <person name="Chaturvedi A."/>
            <person name="Li X."/>
            <person name="Dhandapani V."/>
            <person name="Marshall H."/>
            <person name="Kissane S."/>
            <person name="Cuenca-Cambronero M."/>
            <person name="Asole G."/>
            <person name="Calvet F."/>
            <person name="Ruiz-Romero M."/>
            <person name="Marangio P."/>
            <person name="Guigo R."/>
            <person name="Rago D."/>
            <person name="Mirbahai L."/>
            <person name="Eastwood N."/>
            <person name="Colbourne J.K."/>
            <person name="Zhou J."/>
            <person name="Mallon E."/>
            <person name="Orsini L."/>
        </authorList>
    </citation>
    <scope>NUCLEOTIDE SEQUENCE [LARGE SCALE GENOMIC DNA]</scope>
    <source>
        <strain evidence="1">LRV0_1</strain>
    </source>
</reference>